<dbReference type="Proteomes" id="UP000002255">
    <property type="component" value="Chromosome"/>
</dbReference>
<dbReference type="eggNOG" id="ENOG502ZS7J">
    <property type="taxonomic scope" value="Bacteria"/>
</dbReference>
<sequence>MTYGDVAGPLTFAMAEILTHGKPYAELGGKHATRYEPKPGFQERAELVLRYRAMVLEYARDLGKPLVHALGGTPLVRSWAGWLDKAVPDRASLPGGRVANADELSSQHPNLLVDLWRQAAVVAVVAREREMQPLLATMNRAQELVVLKDIGDLIRAMFRLDDRYHRLPGWQPLAGTKGGRLDRNLPTDRVVRNGTAAIRKFVEWIEPQLTPEGYTVDRLGYEPARPAHPGGTEMSEAVGALERLADVLGEETLRASSMRVLLRAQKAVSAQVSRLAGLAGDVSAQAGFQVRAKIYSDLVAATREVHGLVGDGVYSVSYSTVALDALTRARGADIAGVRRLGEALDEVDLRLHASLTGAVRRGDYFVRGAEVMVRRAGGVYASRASFEPMTVGNATGFHATLPALLPASRPQPAAAESVARRVAFGEMLAKAGLETINGEYLQRRARARLAEQRTQARIRASS</sequence>
<protein>
    <submittedName>
        <fullName evidence="1">Uncharacterized protein</fullName>
    </submittedName>
</protein>
<dbReference type="STRING" id="446471.Xcel_0859"/>
<evidence type="ECO:0000313" key="2">
    <source>
        <dbReference type="Proteomes" id="UP000002255"/>
    </source>
</evidence>
<keyword evidence="2" id="KW-1185">Reference proteome</keyword>
<accession>D1BY49</accession>
<dbReference type="KEGG" id="xce:Xcel_0859"/>
<proteinExistence type="predicted"/>
<reference evidence="2" key="1">
    <citation type="submission" date="2009-11" db="EMBL/GenBank/DDBJ databases">
        <title>The complete chromosome of Xylanimonas cellulosilytica DSM 15894.</title>
        <authorList>
            <consortium name="US DOE Joint Genome Institute (JGI-PGF)"/>
            <person name="Lucas S."/>
            <person name="Copeland A."/>
            <person name="Lapidus A."/>
            <person name="Glavina del Rio T."/>
            <person name="Dalin E."/>
            <person name="Tice H."/>
            <person name="Bruce D."/>
            <person name="Goodwin L."/>
            <person name="Pitluck S."/>
            <person name="Kyrpides N."/>
            <person name="Mavromatis K."/>
            <person name="Ivanova N."/>
            <person name="Mikhailova N."/>
            <person name="Foster B."/>
            <person name="Clum A."/>
            <person name="Brettin T."/>
            <person name="Detter J.C."/>
            <person name="Han C."/>
            <person name="Larimer F."/>
            <person name="Land M."/>
            <person name="Hauser L."/>
            <person name="Markowitz V."/>
            <person name="Cheng J.F."/>
            <person name="Hugenholtz P."/>
            <person name="Woyke T."/>
            <person name="Wu D."/>
            <person name="Gehrich-Schroeter G."/>
            <person name="Schneider S."/>
            <person name="Pukall S.R."/>
            <person name="Klenk H.P."/>
            <person name="Eisen J.A."/>
        </authorList>
    </citation>
    <scope>NUCLEOTIDE SEQUENCE [LARGE SCALE GENOMIC DNA]</scope>
    <source>
        <strain evidence="2">DSM 15894 / CECT 5975 / LMG 20990 / XIL07</strain>
    </source>
</reference>
<name>D1BY49_XYLCX</name>
<dbReference type="EMBL" id="CP001821">
    <property type="protein sequence ID" value="ACZ29892.1"/>
    <property type="molecule type" value="Genomic_DNA"/>
</dbReference>
<dbReference type="RefSeq" id="WP_012877634.1">
    <property type="nucleotide sequence ID" value="NC_013530.1"/>
</dbReference>
<evidence type="ECO:0000313" key="1">
    <source>
        <dbReference type="EMBL" id="ACZ29892.1"/>
    </source>
</evidence>
<dbReference type="HOGENOM" id="CLU_629817_0_0_11"/>
<reference evidence="1 2" key="2">
    <citation type="journal article" date="2010" name="Stand. Genomic Sci.">
        <title>Complete genome sequence of Xylanimonas cellulosilytica type strain (XIL07).</title>
        <authorList>
            <person name="Foster B."/>
            <person name="Pukall R."/>
            <person name="Abt B."/>
            <person name="Nolan M."/>
            <person name="Glavina Del Rio T."/>
            <person name="Chen F."/>
            <person name="Lucas S."/>
            <person name="Tice H."/>
            <person name="Pitluck S."/>
            <person name="Cheng J.-F."/>
            <person name="Chertkov O."/>
            <person name="Brettin T."/>
            <person name="Han C."/>
            <person name="Detter J.C."/>
            <person name="Bruce D."/>
            <person name="Goodwin L."/>
            <person name="Ivanova N."/>
            <person name="Mavromatis K."/>
            <person name="Pati A."/>
            <person name="Mikhailova N."/>
            <person name="Chen A."/>
            <person name="Palaniappan K."/>
            <person name="Land M."/>
            <person name="Hauser L."/>
            <person name="Chang Y.-J."/>
            <person name="Jeffries C.D."/>
            <person name="Chain P."/>
            <person name="Rohde M."/>
            <person name="Goeker M."/>
            <person name="Bristow J."/>
            <person name="Eisen J.A."/>
            <person name="Markowitz V."/>
            <person name="Hugenholtz P."/>
            <person name="Kyrpides N.C."/>
            <person name="Klenk H.-P."/>
            <person name="Lapidus A."/>
        </authorList>
    </citation>
    <scope>NUCLEOTIDE SEQUENCE [LARGE SCALE GENOMIC DNA]</scope>
    <source>
        <strain evidence="2">DSM 15894 / CECT 5975 / LMG 20990 / XIL07</strain>
    </source>
</reference>
<organism evidence="1 2">
    <name type="scientific">Xylanimonas cellulosilytica (strain DSM 15894 / JCM 12276 / CECT 5975 / KCTC 9989 / LMG 20990 / NBRC 107835 / XIL07)</name>
    <dbReference type="NCBI Taxonomy" id="446471"/>
    <lineage>
        <taxon>Bacteria</taxon>
        <taxon>Bacillati</taxon>
        <taxon>Actinomycetota</taxon>
        <taxon>Actinomycetes</taxon>
        <taxon>Micrococcales</taxon>
        <taxon>Promicromonosporaceae</taxon>
        <taxon>Xylanimonas</taxon>
    </lineage>
</organism>
<gene>
    <name evidence="1" type="ordered locus">Xcel_0859</name>
</gene>
<dbReference type="AlphaFoldDB" id="D1BY49"/>
<dbReference type="OrthoDB" id="5140155at2"/>